<evidence type="ECO:0000256" key="1">
    <source>
        <dbReference type="SAM" id="SignalP"/>
    </source>
</evidence>
<evidence type="ECO:0000313" key="3">
    <source>
        <dbReference type="Proteomes" id="UP000824211"/>
    </source>
</evidence>
<proteinExistence type="predicted"/>
<comment type="caution">
    <text evidence="2">The sequence shown here is derived from an EMBL/GenBank/DDBJ whole genome shotgun (WGS) entry which is preliminary data.</text>
</comment>
<reference evidence="2" key="1">
    <citation type="journal article" date="2021" name="PeerJ">
        <title>Extensive microbial diversity within the chicken gut microbiome revealed by metagenomics and culture.</title>
        <authorList>
            <person name="Gilroy R."/>
            <person name="Ravi A."/>
            <person name="Getino M."/>
            <person name="Pursley I."/>
            <person name="Horton D.L."/>
            <person name="Alikhan N.F."/>
            <person name="Baker D."/>
            <person name="Gharbi K."/>
            <person name="Hall N."/>
            <person name="Watson M."/>
            <person name="Adriaenssens E.M."/>
            <person name="Foster-Nyarko E."/>
            <person name="Jarju S."/>
            <person name="Secka A."/>
            <person name="Antonio M."/>
            <person name="Oren A."/>
            <person name="Chaudhuri R.R."/>
            <person name="La Ragione R."/>
            <person name="Hildebrand F."/>
            <person name="Pallen M.J."/>
        </authorList>
    </citation>
    <scope>NUCLEOTIDE SEQUENCE</scope>
    <source>
        <strain evidence="2">ChiHjej9B8-13557</strain>
    </source>
</reference>
<dbReference type="Proteomes" id="UP000824211">
    <property type="component" value="Unassembled WGS sequence"/>
</dbReference>
<name>A0A9D2MC94_9FIRM</name>
<protein>
    <recommendedName>
        <fullName evidence="4">Lipoprotein</fullName>
    </recommendedName>
</protein>
<organism evidence="2 3">
    <name type="scientific">Candidatus Faecalibacterium faecipullorum</name>
    <dbReference type="NCBI Taxonomy" id="2838578"/>
    <lineage>
        <taxon>Bacteria</taxon>
        <taxon>Bacillati</taxon>
        <taxon>Bacillota</taxon>
        <taxon>Clostridia</taxon>
        <taxon>Eubacteriales</taxon>
        <taxon>Oscillospiraceae</taxon>
        <taxon>Faecalibacterium</taxon>
    </lineage>
</organism>
<evidence type="ECO:0000313" key="2">
    <source>
        <dbReference type="EMBL" id="HJB58071.1"/>
    </source>
</evidence>
<keyword evidence="1" id="KW-0732">Signal</keyword>
<dbReference type="PROSITE" id="PS51257">
    <property type="entry name" value="PROKAR_LIPOPROTEIN"/>
    <property type="match status" value="1"/>
</dbReference>
<feature type="signal peptide" evidence="1">
    <location>
        <begin position="1"/>
        <end position="23"/>
    </location>
</feature>
<reference evidence="2" key="2">
    <citation type="submission" date="2021-04" db="EMBL/GenBank/DDBJ databases">
        <authorList>
            <person name="Gilroy R."/>
        </authorList>
    </citation>
    <scope>NUCLEOTIDE SEQUENCE</scope>
    <source>
        <strain evidence="2">ChiHjej9B8-13557</strain>
    </source>
</reference>
<evidence type="ECO:0008006" key="4">
    <source>
        <dbReference type="Google" id="ProtNLM"/>
    </source>
</evidence>
<dbReference type="AlphaFoldDB" id="A0A9D2MC94"/>
<feature type="chain" id="PRO_5039697448" description="Lipoprotein" evidence="1">
    <location>
        <begin position="24"/>
        <end position="172"/>
    </location>
</feature>
<gene>
    <name evidence="2" type="ORF">H9771_00135</name>
</gene>
<dbReference type="EMBL" id="DWXX01000002">
    <property type="protein sequence ID" value="HJB58071.1"/>
    <property type="molecule type" value="Genomic_DNA"/>
</dbReference>
<sequence length="172" mass="18811">MKLKKYITMFLSALLLVCLLAGCAPNVEHRFDTTEYSAQAEATMRNISRELARMDSLLAGHNAELDAAFARYEDGKPGRPGGDVADTAITRDALNDWAARPGRRLYVYAESGAAIEEYLSVWYTQLGDVYSALNALSAEQWEKLDGETVSVTGMLVKAGGKTYVETEVTCEG</sequence>
<accession>A0A9D2MC94</accession>